<reference evidence="1" key="1">
    <citation type="journal article" date="2016" name="Gigascience">
        <title>De novo construction of an expanded transcriptome assembly for the western tarnished plant bug, Lygus hesperus.</title>
        <authorList>
            <person name="Tassone E.E."/>
            <person name="Geib S.M."/>
            <person name="Hall B."/>
            <person name="Fabrick J.A."/>
            <person name="Brent C.S."/>
            <person name="Hull J.J."/>
        </authorList>
    </citation>
    <scope>NUCLEOTIDE SEQUENCE</scope>
</reference>
<dbReference type="EMBL" id="GDHC01000838">
    <property type="protein sequence ID" value="JAQ17791.1"/>
    <property type="molecule type" value="Transcribed_RNA"/>
</dbReference>
<feature type="non-terminal residue" evidence="1">
    <location>
        <position position="1"/>
    </location>
</feature>
<evidence type="ECO:0008006" key="2">
    <source>
        <dbReference type="Google" id="ProtNLM"/>
    </source>
</evidence>
<proteinExistence type="predicted"/>
<sequence length="292" mass="33099">IHTHIYTHPYTHTQQEFLQSTPESNDDAALVAHVYQQKKKAEQELETYLVDPNTHTFRSKQEVEALLLATKRPRNTIVLRIEFRHDRVILQGNFSPFETIESVFAFVQYFLRPIAYDGDGTPHYPSFNLCRAPSTVLHYSPTPPPATNPSAQIPPPQPYRSLNSLGLTCNTTLQFQLYNRKPTPTQPTILDPAMNRSILTSLPTHVRSVLHNHPVHTHALLPRKNSSQPYAHCLSRQSVLCIQSYQPLESPPLSSPSPLTDPLETSLPCGKLLLLPEILQLIEPYNFTTRST</sequence>
<accession>A0A146MD97</accession>
<name>A0A146MD97_LYGHE</name>
<gene>
    <name evidence="1" type="ORF">g.3819</name>
</gene>
<protein>
    <recommendedName>
        <fullName evidence="2">UBX domain-containing protein</fullName>
    </recommendedName>
</protein>
<organism evidence="1">
    <name type="scientific">Lygus hesperus</name>
    <name type="common">Western plant bug</name>
    <dbReference type="NCBI Taxonomy" id="30085"/>
    <lineage>
        <taxon>Eukaryota</taxon>
        <taxon>Metazoa</taxon>
        <taxon>Ecdysozoa</taxon>
        <taxon>Arthropoda</taxon>
        <taxon>Hexapoda</taxon>
        <taxon>Insecta</taxon>
        <taxon>Pterygota</taxon>
        <taxon>Neoptera</taxon>
        <taxon>Paraneoptera</taxon>
        <taxon>Hemiptera</taxon>
        <taxon>Heteroptera</taxon>
        <taxon>Panheteroptera</taxon>
        <taxon>Cimicomorpha</taxon>
        <taxon>Miridae</taxon>
        <taxon>Mirini</taxon>
        <taxon>Lygus</taxon>
    </lineage>
</organism>
<evidence type="ECO:0000313" key="1">
    <source>
        <dbReference type="EMBL" id="JAQ17791.1"/>
    </source>
</evidence>
<dbReference type="AlphaFoldDB" id="A0A146MD97"/>